<keyword evidence="3" id="KW-1185">Reference proteome</keyword>
<protein>
    <submittedName>
        <fullName evidence="2">2100_t:CDS:1</fullName>
    </submittedName>
</protein>
<dbReference type="AlphaFoldDB" id="A0A9N9IXG4"/>
<dbReference type="Proteomes" id="UP000789375">
    <property type="component" value="Unassembled WGS sequence"/>
</dbReference>
<gene>
    <name evidence="2" type="ORF">FMOSSE_LOCUS16623</name>
</gene>
<feature type="non-terminal residue" evidence="2">
    <location>
        <position position="1"/>
    </location>
</feature>
<reference evidence="2" key="1">
    <citation type="submission" date="2021-06" db="EMBL/GenBank/DDBJ databases">
        <authorList>
            <person name="Kallberg Y."/>
            <person name="Tangrot J."/>
            <person name="Rosling A."/>
        </authorList>
    </citation>
    <scope>NUCLEOTIDE SEQUENCE</scope>
    <source>
        <strain evidence="2">87-6 pot B 2015</strain>
    </source>
</reference>
<dbReference type="EMBL" id="CAJVPP010024907">
    <property type="protein sequence ID" value="CAG8750543.1"/>
    <property type="molecule type" value="Genomic_DNA"/>
</dbReference>
<evidence type="ECO:0000313" key="3">
    <source>
        <dbReference type="Proteomes" id="UP000789375"/>
    </source>
</evidence>
<name>A0A9N9IXG4_FUNMO</name>
<accession>A0A9N9IXG4</accession>
<sequence>EEIANIPPNICLEIDRNVETERSRKENSSDSLPGHILPTKN</sequence>
<evidence type="ECO:0000313" key="2">
    <source>
        <dbReference type="EMBL" id="CAG8750543.1"/>
    </source>
</evidence>
<proteinExistence type="predicted"/>
<feature type="non-terminal residue" evidence="2">
    <location>
        <position position="41"/>
    </location>
</feature>
<feature type="region of interest" description="Disordered" evidence="1">
    <location>
        <begin position="20"/>
        <end position="41"/>
    </location>
</feature>
<comment type="caution">
    <text evidence="2">The sequence shown here is derived from an EMBL/GenBank/DDBJ whole genome shotgun (WGS) entry which is preliminary data.</text>
</comment>
<organism evidence="2 3">
    <name type="scientific">Funneliformis mosseae</name>
    <name type="common">Endomycorrhizal fungus</name>
    <name type="synonym">Glomus mosseae</name>
    <dbReference type="NCBI Taxonomy" id="27381"/>
    <lineage>
        <taxon>Eukaryota</taxon>
        <taxon>Fungi</taxon>
        <taxon>Fungi incertae sedis</taxon>
        <taxon>Mucoromycota</taxon>
        <taxon>Glomeromycotina</taxon>
        <taxon>Glomeromycetes</taxon>
        <taxon>Glomerales</taxon>
        <taxon>Glomeraceae</taxon>
        <taxon>Funneliformis</taxon>
    </lineage>
</organism>
<evidence type="ECO:0000256" key="1">
    <source>
        <dbReference type="SAM" id="MobiDB-lite"/>
    </source>
</evidence>